<evidence type="ECO:0000256" key="1">
    <source>
        <dbReference type="SAM" id="MobiDB-lite"/>
    </source>
</evidence>
<feature type="compositionally biased region" description="Polar residues" evidence="1">
    <location>
        <begin position="29"/>
        <end position="41"/>
    </location>
</feature>
<accession>Q8I4F0</accession>
<sequence>MKIPTSIAELISEFSGLNRTPAFKPVTNCPGNSSSGRSSPTGQGGPEASHYHGNRRQSTVITVGVDKLPTVPSAPSTVRKSSCVQEQKFRKNRRQSAPCISTIASSTSLKEKLSRLRSANSSGDEDDIQEEESEDFHVKSRKPSALSYRVA</sequence>
<reference evidence="2 3" key="1">
    <citation type="journal article" date="1998" name="Science">
        <title>Genome sequence of the nematode C. elegans: a platform for investigating biology.</title>
        <authorList>
            <consortium name="The C. elegans sequencing consortium"/>
            <person name="Sulson J.E."/>
            <person name="Waterston R."/>
        </authorList>
    </citation>
    <scope>NUCLEOTIDE SEQUENCE [LARGE SCALE GENOMIC DNA]</scope>
    <source>
        <strain evidence="2 3">Bristol N2</strain>
    </source>
</reference>
<dbReference type="AGR" id="WB:WBGene00013753"/>
<dbReference type="UCSC" id="Y113G7A.16">
    <property type="organism name" value="c. elegans"/>
</dbReference>
<dbReference type="SMR" id="Q8I4F0"/>
<proteinExistence type="predicted"/>
<name>Q8I4F0_CAEEL</name>
<dbReference type="Bgee" id="WBGene00013753">
    <property type="expression patterns" value="Expressed in larva and 1 other cell type or tissue"/>
</dbReference>
<keyword evidence="3" id="KW-1185">Reference proteome</keyword>
<dbReference type="PANTHER" id="PTHR37440">
    <property type="entry name" value="PROTEIN CBG17852-RELATED"/>
    <property type="match status" value="1"/>
</dbReference>
<dbReference type="EMBL" id="BX284605">
    <property type="protein sequence ID" value="CAD54159.1"/>
    <property type="molecule type" value="Genomic_DNA"/>
</dbReference>
<feature type="compositionally biased region" description="Polar residues" evidence="1">
    <location>
        <begin position="73"/>
        <end position="85"/>
    </location>
</feature>
<dbReference type="OMA" id="QSAPCIS"/>
<dbReference type="OrthoDB" id="5875220at2759"/>
<dbReference type="PhylomeDB" id="Q8I4F0"/>
<dbReference type="RefSeq" id="NP_872209.1">
    <property type="nucleotide sequence ID" value="NM_182409.3"/>
</dbReference>
<dbReference type="HOGENOM" id="CLU_1733128_0_0_1"/>
<dbReference type="InParanoid" id="Q8I4F0"/>
<dbReference type="KEGG" id="cel:CELE_Y113G7A.16"/>
<feature type="region of interest" description="Disordered" evidence="1">
    <location>
        <begin position="19"/>
        <end position="151"/>
    </location>
</feature>
<gene>
    <name evidence="2" type="ORF">CELE_Y113G7A.16</name>
    <name evidence="2 4" type="ORF">Y113G7A.16</name>
</gene>
<dbReference type="GeneID" id="259683"/>
<evidence type="ECO:0000313" key="2">
    <source>
        <dbReference type="EMBL" id="CAD54159.1"/>
    </source>
</evidence>
<dbReference type="Proteomes" id="UP000001940">
    <property type="component" value="Chromosome V"/>
</dbReference>
<dbReference type="PaxDb" id="6239-Y113G7A.16"/>
<dbReference type="PANTHER" id="PTHR37440:SF3">
    <property type="entry name" value="ASHWIN"/>
    <property type="match status" value="1"/>
</dbReference>
<dbReference type="WormBase" id="Y113G7A.16">
    <property type="protein sequence ID" value="CE32004"/>
    <property type="gene ID" value="WBGene00013753"/>
</dbReference>
<dbReference type="AlphaFoldDB" id="Q8I4F0"/>
<dbReference type="CTD" id="259683"/>
<feature type="compositionally biased region" description="Polar residues" evidence="1">
    <location>
        <begin position="98"/>
        <end position="108"/>
    </location>
</feature>
<dbReference type="eggNOG" id="ENOG502THQV">
    <property type="taxonomic scope" value="Eukaryota"/>
</dbReference>
<feature type="compositionally biased region" description="Acidic residues" evidence="1">
    <location>
        <begin position="123"/>
        <end position="134"/>
    </location>
</feature>
<dbReference type="FunCoup" id="Q8I4F0">
    <property type="interactions" value="811"/>
</dbReference>
<protein>
    <submittedName>
        <fullName evidence="2">Ashwin</fullName>
    </submittedName>
</protein>
<organism evidence="2 3">
    <name type="scientific">Caenorhabditis elegans</name>
    <dbReference type="NCBI Taxonomy" id="6239"/>
    <lineage>
        <taxon>Eukaryota</taxon>
        <taxon>Metazoa</taxon>
        <taxon>Ecdysozoa</taxon>
        <taxon>Nematoda</taxon>
        <taxon>Chromadorea</taxon>
        <taxon>Rhabditida</taxon>
        <taxon>Rhabditina</taxon>
        <taxon>Rhabditomorpha</taxon>
        <taxon>Rhabditoidea</taxon>
        <taxon>Rhabditidae</taxon>
        <taxon>Peloderinae</taxon>
        <taxon>Caenorhabditis</taxon>
    </lineage>
</organism>
<evidence type="ECO:0000313" key="3">
    <source>
        <dbReference type="Proteomes" id="UP000001940"/>
    </source>
</evidence>
<dbReference type="PeptideAtlas" id="Q8I4F0"/>
<evidence type="ECO:0000313" key="4">
    <source>
        <dbReference type="WormBase" id="Y113G7A.16"/>
    </source>
</evidence>